<keyword evidence="6" id="KW-0175">Coiled coil</keyword>
<reference evidence="9 10" key="1">
    <citation type="submission" date="2015-10" db="EMBL/GenBank/DDBJ databases">
        <title>Draft genomes sequences of Candida glabrata isolates 1A, 1B, 2A, 2B, 3A and 3B.</title>
        <authorList>
            <person name="Haavelsrud O.E."/>
            <person name="Gaustad P."/>
        </authorList>
    </citation>
    <scope>NUCLEOTIDE SEQUENCE [LARGE SCALE GENOMIC DNA]</scope>
    <source>
        <strain evidence="9">910700640</strain>
    </source>
</reference>
<dbReference type="GO" id="GO:0032456">
    <property type="term" value="P:endocytic recycling"/>
    <property type="evidence" value="ECO:0007669"/>
    <property type="project" value="TreeGrafter"/>
</dbReference>
<evidence type="ECO:0000313" key="9">
    <source>
        <dbReference type="EMBL" id="KTB00613.1"/>
    </source>
</evidence>
<evidence type="ECO:0000259" key="8">
    <source>
        <dbReference type="Pfam" id="PF20655"/>
    </source>
</evidence>
<evidence type="ECO:0000256" key="6">
    <source>
        <dbReference type="SAM" id="Coils"/>
    </source>
</evidence>
<dbReference type="Proteomes" id="UP000054886">
    <property type="component" value="Unassembled WGS sequence"/>
</dbReference>
<dbReference type="Pfam" id="PF20655">
    <property type="entry name" value="Vps52_C"/>
    <property type="match status" value="1"/>
</dbReference>
<dbReference type="PANTHER" id="PTHR14190">
    <property type="entry name" value="SUPPRESSOR OF ACTIN MUTATIONS 2/VACUOLAR PROTEIN SORTING 52"/>
    <property type="match status" value="1"/>
</dbReference>
<dbReference type="GO" id="GO:0019905">
    <property type="term" value="F:syntaxin binding"/>
    <property type="evidence" value="ECO:0007669"/>
    <property type="project" value="TreeGrafter"/>
</dbReference>
<comment type="subcellular location">
    <subcellularLocation>
        <location evidence="1">Golgi apparatus</location>
        <location evidence="1">trans-Golgi network</location>
    </subcellularLocation>
</comment>
<dbReference type="VEuPathDB" id="FungiDB:B1J91_F05181g"/>
<dbReference type="VEuPathDB" id="FungiDB:CAGL0F05181g"/>
<dbReference type="GO" id="GO:0090156">
    <property type="term" value="P:intracellular sphingolipid homeostasis"/>
    <property type="evidence" value="ECO:0007669"/>
    <property type="project" value="EnsemblFungi"/>
</dbReference>
<keyword evidence="4" id="KW-0653">Protein transport</keyword>
<dbReference type="GO" id="GO:0042147">
    <property type="term" value="P:retrograde transport, endosome to Golgi"/>
    <property type="evidence" value="ECO:0007669"/>
    <property type="project" value="EnsemblFungi"/>
</dbReference>
<dbReference type="VEuPathDB" id="FungiDB:GW608_F04785"/>
<dbReference type="EMBL" id="LLZZ01000137">
    <property type="protein sequence ID" value="KTB00613.1"/>
    <property type="molecule type" value="Genomic_DNA"/>
</dbReference>
<dbReference type="GO" id="GO:0000938">
    <property type="term" value="C:GARP complex"/>
    <property type="evidence" value="ECO:0007669"/>
    <property type="project" value="EnsemblFungi"/>
</dbReference>
<proteinExistence type="inferred from homology"/>
<dbReference type="VEuPathDB" id="FungiDB:GWK60_F04785"/>
<gene>
    <name evidence="9" type="ORF">AO440_001316</name>
</gene>
<dbReference type="GO" id="GO:0005829">
    <property type="term" value="C:cytosol"/>
    <property type="evidence" value="ECO:0007669"/>
    <property type="project" value="GOC"/>
</dbReference>
<dbReference type="AlphaFoldDB" id="A0A0W0CT31"/>
<dbReference type="GO" id="GO:0006896">
    <property type="term" value="P:Golgi to vacuole transport"/>
    <property type="evidence" value="ECO:0007669"/>
    <property type="project" value="EnsemblFungi"/>
</dbReference>
<dbReference type="Pfam" id="PF04129">
    <property type="entry name" value="Vps52_CC"/>
    <property type="match status" value="1"/>
</dbReference>
<evidence type="ECO:0000256" key="1">
    <source>
        <dbReference type="ARBA" id="ARBA00004601"/>
    </source>
</evidence>
<keyword evidence="5" id="KW-0333">Golgi apparatus</keyword>
<dbReference type="GO" id="GO:0006623">
    <property type="term" value="P:protein targeting to vacuole"/>
    <property type="evidence" value="ECO:0007669"/>
    <property type="project" value="EnsemblFungi"/>
</dbReference>
<keyword evidence="3" id="KW-0813">Transport</keyword>
<evidence type="ECO:0000256" key="4">
    <source>
        <dbReference type="ARBA" id="ARBA00022927"/>
    </source>
</evidence>
<sequence>MDVLRETLGISADFQAKAIIDQDDPYSIFCKEHNQIGTTANQKLSDDRNKLEHRREVLHNTIDNIIPPLKEYLNEFKNTLNEHTRDLDNIREKSTYLKTLLEYNSDKLKNISPLVNDLIIPPEVIQDILHGKIDQSWQENIDFIMDKQEIYKKYKDQGFDGLKPKDFNDLCDILDVLKLVILERSKKYIVFKIKSLRSNTPVPSQKLQYELMNVNKIFQFMVENNLSMALELRQAYAYTMKWYYSAYFGRYIRSLTILSFKNIDNHYVLGNGLSISPPGYANTNNSGYSFSSYLMPTSLSTATVSDDSINQYFQVERRLDLLTKEDNTVMVSQIAEHNQRENYLEIGFKNLNLAILDNCAAEFKFLSTFFKTNYNSEGELNGVLEQIFQPTFNQAIEYTKQLIQNTFDIFGILISIRITNLLQYSIIQKSLPSAIDDFFSVQLITLWPKFQQLIDIQCQNIRKLNITVRPGKNTGVADILSSPHELTVQFGKMIFSLLTLSVNHKENVDERSEPLYQSIPRLRNEFETVMTKISKTTKSPEKFLAVNYLYLYNLMQQQKLTHLTEESMLSPVVQQGTFDQQIGEQQSNNAVPLLIKETEDHFKSLVEAFNKE</sequence>
<dbReference type="PANTHER" id="PTHR14190:SF7">
    <property type="entry name" value="VACUOLAR PROTEIN SORTING-ASSOCIATED PROTEIN 52 HOMOLOG"/>
    <property type="match status" value="1"/>
</dbReference>
<organism evidence="9 10">
    <name type="scientific">Candida glabrata</name>
    <name type="common">Yeast</name>
    <name type="synonym">Torulopsis glabrata</name>
    <dbReference type="NCBI Taxonomy" id="5478"/>
    <lineage>
        <taxon>Eukaryota</taxon>
        <taxon>Fungi</taxon>
        <taxon>Dikarya</taxon>
        <taxon>Ascomycota</taxon>
        <taxon>Saccharomycotina</taxon>
        <taxon>Saccharomycetes</taxon>
        <taxon>Saccharomycetales</taxon>
        <taxon>Saccharomycetaceae</taxon>
        <taxon>Nakaseomyces</taxon>
    </lineage>
</organism>
<dbReference type="GO" id="GO:0016239">
    <property type="term" value="P:positive regulation of macroautophagy"/>
    <property type="evidence" value="ECO:0007669"/>
    <property type="project" value="EnsemblFungi"/>
</dbReference>
<dbReference type="VEuPathDB" id="FungiDB:GVI51_F04807"/>
<accession>A0A0W0CT31</accession>
<feature type="domain" description="Vps52 coiled-coil" evidence="7">
    <location>
        <begin position="60"/>
        <end position="221"/>
    </location>
</feature>
<evidence type="ECO:0000256" key="5">
    <source>
        <dbReference type="ARBA" id="ARBA00023034"/>
    </source>
</evidence>
<evidence type="ECO:0000259" key="7">
    <source>
        <dbReference type="Pfam" id="PF04129"/>
    </source>
</evidence>
<dbReference type="InterPro" id="IPR048361">
    <property type="entry name" value="Vps52_C"/>
</dbReference>
<dbReference type="InterPro" id="IPR007258">
    <property type="entry name" value="Vps52"/>
</dbReference>
<dbReference type="InterPro" id="IPR048319">
    <property type="entry name" value="Vps52_CC"/>
</dbReference>
<feature type="domain" description="Vps52 C-terminal" evidence="8">
    <location>
        <begin position="301"/>
        <end position="563"/>
    </location>
</feature>
<comment type="caution">
    <text evidence="9">The sequence shown here is derived from an EMBL/GenBank/DDBJ whole genome shotgun (WGS) entry which is preliminary data.</text>
</comment>
<name>A0A0W0CT31_CANGB</name>
<protein>
    <submittedName>
        <fullName evidence="9">Vacuolar protein sorting-associated protein 52</fullName>
    </submittedName>
</protein>
<dbReference type="GO" id="GO:0030029">
    <property type="term" value="P:actin filament-based process"/>
    <property type="evidence" value="ECO:0007669"/>
    <property type="project" value="EnsemblFungi"/>
</dbReference>
<feature type="coiled-coil region" evidence="6">
    <location>
        <begin position="41"/>
        <end position="93"/>
    </location>
</feature>
<evidence type="ECO:0000256" key="3">
    <source>
        <dbReference type="ARBA" id="ARBA00022448"/>
    </source>
</evidence>
<dbReference type="OrthoDB" id="19482at2759"/>
<comment type="similarity">
    <text evidence="2">Belongs to the VPS52 family.</text>
</comment>
<evidence type="ECO:0000313" key="10">
    <source>
        <dbReference type="Proteomes" id="UP000054886"/>
    </source>
</evidence>
<evidence type="ECO:0000256" key="2">
    <source>
        <dbReference type="ARBA" id="ARBA00008180"/>
    </source>
</evidence>